<name>A0A453ABS7_AEGTS</name>
<keyword evidence="2" id="KW-1185">Reference proteome</keyword>
<dbReference type="AlphaFoldDB" id="A0A453ABS7"/>
<dbReference type="Gramene" id="AET2Gv20061100.23">
    <property type="protein sequence ID" value="AET2Gv20061100.23"/>
    <property type="gene ID" value="AET2Gv20061100"/>
</dbReference>
<organism evidence="1 2">
    <name type="scientific">Aegilops tauschii subsp. strangulata</name>
    <name type="common">Goatgrass</name>
    <dbReference type="NCBI Taxonomy" id="200361"/>
    <lineage>
        <taxon>Eukaryota</taxon>
        <taxon>Viridiplantae</taxon>
        <taxon>Streptophyta</taxon>
        <taxon>Embryophyta</taxon>
        <taxon>Tracheophyta</taxon>
        <taxon>Spermatophyta</taxon>
        <taxon>Magnoliopsida</taxon>
        <taxon>Liliopsida</taxon>
        <taxon>Poales</taxon>
        <taxon>Poaceae</taxon>
        <taxon>BOP clade</taxon>
        <taxon>Pooideae</taxon>
        <taxon>Triticodae</taxon>
        <taxon>Triticeae</taxon>
        <taxon>Triticinae</taxon>
        <taxon>Aegilops</taxon>
    </lineage>
</organism>
<evidence type="ECO:0000313" key="1">
    <source>
        <dbReference type="EnsemblPlants" id="AET2Gv20061100.23"/>
    </source>
</evidence>
<protein>
    <submittedName>
        <fullName evidence="1">Uncharacterized protein</fullName>
    </submittedName>
</protein>
<reference evidence="1" key="3">
    <citation type="journal article" date="2017" name="Nature">
        <title>Genome sequence of the progenitor of the wheat D genome Aegilops tauschii.</title>
        <authorList>
            <person name="Luo M.C."/>
            <person name="Gu Y.Q."/>
            <person name="Puiu D."/>
            <person name="Wang H."/>
            <person name="Twardziok S.O."/>
            <person name="Deal K.R."/>
            <person name="Huo N."/>
            <person name="Zhu T."/>
            <person name="Wang L."/>
            <person name="Wang Y."/>
            <person name="McGuire P.E."/>
            <person name="Liu S."/>
            <person name="Long H."/>
            <person name="Ramasamy R.K."/>
            <person name="Rodriguez J.C."/>
            <person name="Van S.L."/>
            <person name="Yuan L."/>
            <person name="Wang Z."/>
            <person name="Xia Z."/>
            <person name="Xiao L."/>
            <person name="Anderson O.D."/>
            <person name="Ouyang S."/>
            <person name="Liang Y."/>
            <person name="Zimin A.V."/>
            <person name="Pertea G."/>
            <person name="Qi P."/>
            <person name="Bennetzen J.L."/>
            <person name="Dai X."/>
            <person name="Dawson M.W."/>
            <person name="Muller H.G."/>
            <person name="Kugler K."/>
            <person name="Rivarola-Duarte L."/>
            <person name="Spannagl M."/>
            <person name="Mayer K.F.X."/>
            <person name="Lu F.H."/>
            <person name="Bevan M.W."/>
            <person name="Leroy P."/>
            <person name="Li P."/>
            <person name="You F.M."/>
            <person name="Sun Q."/>
            <person name="Liu Z."/>
            <person name="Lyons E."/>
            <person name="Wicker T."/>
            <person name="Salzberg S.L."/>
            <person name="Devos K.M."/>
            <person name="Dvorak J."/>
        </authorList>
    </citation>
    <scope>NUCLEOTIDE SEQUENCE [LARGE SCALE GENOMIC DNA]</scope>
    <source>
        <strain evidence="1">cv. AL8/78</strain>
    </source>
</reference>
<accession>A0A453ABS7</accession>
<proteinExistence type="predicted"/>
<reference evidence="1" key="4">
    <citation type="submission" date="2019-03" db="UniProtKB">
        <authorList>
            <consortium name="EnsemblPlants"/>
        </authorList>
    </citation>
    <scope>IDENTIFICATION</scope>
</reference>
<reference evidence="2" key="2">
    <citation type="journal article" date="2017" name="Nat. Plants">
        <title>The Aegilops tauschii genome reveals multiple impacts of transposons.</title>
        <authorList>
            <person name="Zhao G."/>
            <person name="Zou C."/>
            <person name="Li K."/>
            <person name="Wang K."/>
            <person name="Li T."/>
            <person name="Gao L."/>
            <person name="Zhang X."/>
            <person name="Wang H."/>
            <person name="Yang Z."/>
            <person name="Liu X."/>
            <person name="Jiang W."/>
            <person name="Mao L."/>
            <person name="Kong X."/>
            <person name="Jiao Y."/>
            <person name="Jia J."/>
        </authorList>
    </citation>
    <scope>NUCLEOTIDE SEQUENCE [LARGE SCALE GENOMIC DNA]</scope>
    <source>
        <strain evidence="2">cv. AL8/78</strain>
    </source>
</reference>
<evidence type="ECO:0000313" key="2">
    <source>
        <dbReference type="Proteomes" id="UP000015105"/>
    </source>
</evidence>
<sequence length="79" mass="9460">MKVIGSVLRKLSCYWHISYWEEGHIFDNTFFRVKVTAVFINKLSCLWYVYYHTKYTEVIIGVFFDNFSPRVKSYNGVCT</sequence>
<reference evidence="1" key="5">
    <citation type="journal article" date="2021" name="G3 (Bethesda)">
        <title>Aegilops tauschii genome assembly Aet v5.0 features greater sequence contiguity and improved annotation.</title>
        <authorList>
            <person name="Wang L."/>
            <person name="Zhu T."/>
            <person name="Rodriguez J.C."/>
            <person name="Deal K.R."/>
            <person name="Dubcovsky J."/>
            <person name="McGuire P.E."/>
            <person name="Lux T."/>
            <person name="Spannagl M."/>
            <person name="Mayer K.F.X."/>
            <person name="Baldrich P."/>
            <person name="Meyers B.C."/>
            <person name="Huo N."/>
            <person name="Gu Y.Q."/>
            <person name="Zhou H."/>
            <person name="Devos K.M."/>
            <person name="Bennetzen J.L."/>
            <person name="Unver T."/>
            <person name="Budak H."/>
            <person name="Gulick P.J."/>
            <person name="Galiba G."/>
            <person name="Kalapos B."/>
            <person name="Nelson D.R."/>
            <person name="Li P."/>
            <person name="You F.M."/>
            <person name="Luo M.C."/>
            <person name="Dvorak J."/>
        </authorList>
    </citation>
    <scope>NUCLEOTIDE SEQUENCE [LARGE SCALE GENOMIC DNA]</scope>
    <source>
        <strain evidence="1">cv. AL8/78</strain>
    </source>
</reference>
<dbReference type="Proteomes" id="UP000015105">
    <property type="component" value="Chromosome 2D"/>
</dbReference>
<reference evidence="2" key="1">
    <citation type="journal article" date="2014" name="Science">
        <title>Ancient hybridizations among the ancestral genomes of bread wheat.</title>
        <authorList>
            <consortium name="International Wheat Genome Sequencing Consortium,"/>
            <person name="Marcussen T."/>
            <person name="Sandve S.R."/>
            <person name="Heier L."/>
            <person name="Spannagl M."/>
            <person name="Pfeifer M."/>
            <person name="Jakobsen K.S."/>
            <person name="Wulff B.B."/>
            <person name="Steuernagel B."/>
            <person name="Mayer K.F."/>
            <person name="Olsen O.A."/>
        </authorList>
    </citation>
    <scope>NUCLEOTIDE SEQUENCE [LARGE SCALE GENOMIC DNA]</scope>
    <source>
        <strain evidence="2">cv. AL8/78</strain>
    </source>
</reference>
<dbReference type="EnsemblPlants" id="AET2Gv20061100.23">
    <property type="protein sequence ID" value="AET2Gv20061100.23"/>
    <property type="gene ID" value="AET2Gv20061100"/>
</dbReference>